<evidence type="ECO:0000313" key="12">
    <source>
        <dbReference type="EMBL" id="PMP72559.1"/>
    </source>
</evidence>
<proteinExistence type="predicted"/>
<comment type="caution">
    <text evidence="12">The sequence shown here is derived from an EMBL/GenBank/DDBJ whole genome shotgun (WGS) entry which is preliminary data.</text>
</comment>
<feature type="domain" description="Cation/H+ exchanger transmembrane" evidence="11">
    <location>
        <begin position="97"/>
        <end position="175"/>
    </location>
</feature>
<gene>
    <name evidence="12" type="ORF">C0186_01110</name>
</gene>
<evidence type="ECO:0000256" key="1">
    <source>
        <dbReference type="ARBA" id="ARBA00004141"/>
    </source>
</evidence>
<keyword evidence="5 10" id="KW-1133">Transmembrane helix</keyword>
<keyword evidence="3" id="KW-0050">Antiport</keyword>
<evidence type="ECO:0000256" key="2">
    <source>
        <dbReference type="ARBA" id="ARBA00022448"/>
    </source>
</evidence>
<keyword evidence="2" id="KW-0813">Transport</keyword>
<dbReference type="GO" id="GO:0015297">
    <property type="term" value="F:antiporter activity"/>
    <property type="evidence" value="ECO:0007669"/>
    <property type="project" value="UniProtKB-KW"/>
</dbReference>
<feature type="transmembrane region" description="Helical" evidence="10">
    <location>
        <begin position="12"/>
        <end position="36"/>
    </location>
</feature>
<protein>
    <recommendedName>
        <fullName evidence="11">Cation/H+ exchanger transmembrane domain-containing protein</fullName>
    </recommendedName>
</protein>
<feature type="transmembrane region" description="Helical" evidence="10">
    <location>
        <begin position="150"/>
        <end position="170"/>
    </location>
</feature>
<evidence type="ECO:0000256" key="3">
    <source>
        <dbReference type="ARBA" id="ARBA00022449"/>
    </source>
</evidence>
<dbReference type="EMBL" id="PNIO01000007">
    <property type="protein sequence ID" value="PMP72559.1"/>
    <property type="molecule type" value="Genomic_DNA"/>
</dbReference>
<keyword evidence="7" id="KW-0406">Ion transport</keyword>
<keyword evidence="9" id="KW-0739">Sodium transport</keyword>
<accession>A0A2J6WQN8</accession>
<evidence type="ECO:0000259" key="11">
    <source>
        <dbReference type="Pfam" id="PF00999"/>
    </source>
</evidence>
<dbReference type="InterPro" id="IPR006153">
    <property type="entry name" value="Cation/H_exchanger_TM"/>
</dbReference>
<organism evidence="12 13">
    <name type="scientific">Thermodesulfovibrio aggregans</name>
    <dbReference type="NCBI Taxonomy" id="86166"/>
    <lineage>
        <taxon>Bacteria</taxon>
        <taxon>Pseudomonadati</taxon>
        <taxon>Nitrospirota</taxon>
        <taxon>Thermodesulfovibrionia</taxon>
        <taxon>Thermodesulfovibrionales</taxon>
        <taxon>Thermodesulfovibrionaceae</taxon>
        <taxon>Thermodesulfovibrio</taxon>
    </lineage>
</organism>
<keyword evidence="6" id="KW-0915">Sodium</keyword>
<evidence type="ECO:0000256" key="8">
    <source>
        <dbReference type="ARBA" id="ARBA00023136"/>
    </source>
</evidence>
<dbReference type="AlphaFoldDB" id="A0A2J6WQN8"/>
<evidence type="ECO:0000256" key="9">
    <source>
        <dbReference type="ARBA" id="ARBA00023201"/>
    </source>
</evidence>
<dbReference type="GO" id="GO:1902600">
    <property type="term" value="P:proton transmembrane transport"/>
    <property type="evidence" value="ECO:0007669"/>
    <property type="project" value="InterPro"/>
</dbReference>
<evidence type="ECO:0000256" key="4">
    <source>
        <dbReference type="ARBA" id="ARBA00022692"/>
    </source>
</evidence>
<dbReference type="PANTHER" id="PTHR43562:SF3">
    <property type="entry name" value="SODIUM ION_PROTON EXCHANGER (EUROFUNG)"/>
    <property type="match status" value="1"/>
</dbReference>
<dbReference type="GO" id="GO:0006814">
    <property type="term" value="P:sodium ion transport"/>
    <property type="evidence" value="ECO:0007669"/>
    <property type="project" value="UniProtKB-KW"/>
</dbReference>
<reference evidence="12 13" key="1">
    <citation type="submission" date="2018-01" db="EMBL/GenBank/DDBJ databases">
        <title>Metagenomic assembled genomes from two thermal pools in the Uzon Caldera, Kamchatka, Russia.</title>
        <authorList>
            <person name="Wilkins L."/>
            <person name="Ettinger C."/>
        </authorList>
    </citation>
    <scope>NUCLEOTIDE SEQUENCE [LARGE SCALE GENOMIC DNA]</scope>
    <source>
        <strain evidence="12">ZAV-04</strain>
    </source>
</reference>
<keyword evidence="4 10" id="KW-0812">Transmembrane</keyword>
<evidence type="ECO:0000313" key="13">
    <source>
        <dbReference type="Proteomes" id="UP000242288"/>
    </source>
</evidence>
<name>A0A2J6WQN8_9BACT</name>
<feature type="transmembrane region" description="Helical" evidence="10">
    <location>
        <begin position="43"/>
        <end position="69"/>
    </location>
</feature>
<feature type="transmembrane region" description="Helical" evidence="10">
    <location>
        <begin position="121"/>
        <end position="138"/>
    </location>
</feature>
<dbReference type="GO" id="GO:0016020">
    <property type="term" value="C:membrane"/>
    <property type="evidence" value="ECO:0007669"/>
    <property type="project" value="UniProtKB-SubCell"/>
</dbReference>
<comment type="subcellular location">
    <subcellularLocation>
        <location evidence="1">Membrane</location>
        <topology evidence="1">Multi-pass membrane protein</topology>
    </subcellularLocation>
</comment>
<dbReference type="Pfam" id="PF00999">
    <property type="entry name" value="Na_H_Exchanger"/>
    <property type="match status" value="1"/>
</dbReference>
<evidence type="ECO:0000256" key="5">
    <source>
        <dbReference type="ARBA" id="ARBA00022989"/>
    </source>
</evidence>
<feature type="transmembrane region" description="Helical" evidence="10">
    <location>
        <begin position="89"/>
        <end position="109"/>
    </location>
</feature>
<sequence>MFKLLLKQGGFSAAVVAITGALAPMIVGFVISYYIFNFPLMSSLFIGGTLTATLLILYIGTFFLFAPIIGKIFAYLISFITKKLNTLDFVPPVIIAIILVFAFAAAFQTDREIIHKIEESLNPLIWIFTPIFFVYVGLQINLRAIDFASLHFWALSAVLLVVAIATKLLAGLSVKGTKKEKNGELQWTEM</sequence>
<evidence type="ECO:0000256" key="10">
    <source>
        <dbReference type="SAM" id="Phobius"/>
    </source>
</evidence>
<dbReference type="InterPro" id="IPR038770">
    <property type="entry name" value="Na+/solute_symporter_sf"/>
</dbReference>
<dbReference type="Gene3D" id="1.20.1530.20">
    <property type="match status" value="1"/>
</dbReference>
<evidence type="ECO:0000256" key="6">
    <source>
        <dbReference type="ARBA" id="ARBA00023053"/>
    </source>
</evidence>
<keyword evidence="8 10" id="KW-0472">Membrane</keyword>
<evidence type="ECO:0000256" key="7">
    <source>
        <dbReference type="ARBA" id="ARBA00023065"/>
    </source>
</evidence>
<dbReference type="Proteomes" id="UP000242288">
    <property type="component" value="Unassembled WGS sequence"/>
</dbReference>
<dbReference type="PANTHER" id="PTHR43562">
    <property type="entry name" value="NAPA-TYPE SODIUM/HYDROGEN ANTIPORTER"/>
    <property type="match status" value="1"/>
</dbReference>